<dbReference type="SMART" id="SM00855">
    <property type="entry name" value="PGAM"/>
    <property type="match status" value="1"/>
</dbReference>
<dbReference type="PANTHER" id="PTHR48100">
    <property type="entry name" value="BROAD-SPECIFICITY PHOSPHATASE YOR283W-RELATED"/>
    <property type="match status" value="1"/>
</dbReference>
<reference evidence="1" key="1">
    <citation type="submission" date="2022-10" db="EMBL/GenBank/DDBJ databases">
        <title>Whole-Genome Sequencing of Brachybacterium huguangmaarense BRM-3, Isolated from Betula schmidtii.</title>
        <authorList>
            <person name="Haam D."/>
        </authorList>
    </citation>
    <scope>NUCLEOTIDE SEQUENCE</scope>
    <source>
        <strain evidence="1">BRM-3</strain>
    </source>
</reference>
<proteinExistence type="predicted"/>
<dbReference type="Pfam" id="PF00300">
    <property type="entry name" value="His_Phos_1"/>
    <property type="match status" value="1"/>
</dbReference>
<evidence type="ECO:0000313" key="1">
    <source>
        <dbReference type="EMBL" id="UYG16867.1"/>
    </source>
</evidence>
<accession>A0ABY6G0Z6</accession>
<organism evidence="1 2">
    <name type="scientific">Brachybacterium huguangmaarense</name>
    <dbReference type="NCBI Taxonomy" id="1652028"/>
    <lineage>
        <taxon>Bacteria</taxon>
        <taxon>Bacillati</taxon>
        <taxon>Actinomycetota</taxon>
        <taxon>Actinomycetes</taxon>
        <taxon>Micrococcales</taxon>
        <taxon>Dermabacteraceae</taxon>
        <taxon>Brachybacterium</taxon>
    </lineage>
</organism>
<dbReference type="EMBL" id="CP107020">
    <property type="protein sequence ID" value="UYG16867.1"/>
    <property type="molecule type" value="Genomic_DNA"/>
</dbReference>
<dbReference type="Proteomes" id="UP001164305">
    <property type="component" value="Chromosome"/>
</dbReference>
<gene>
    <name evidence="1" type="ORF">BRM3_00015</name>
</gene>
<dbReference type="InterPro" id="IPR029033">
    <property type="entry name" value="His_PPase_superfam"/>
</dbReference>
<evidence type="ECO:0000313" key="2">
    <source>
        <dbReference type="Proteomes" id="UP001164305"/>
    </source>
</evidence>
<dbReference type="RefSeq" id="WP_263594080.1">
    <property type="nucleotide sequence ID" value="NZ_CP107020.1"/>
</dbReference>
<dbReference type="SUPFAM" id="SSF53254">
    <property type="entry name" value="Phosphoglycerate mutase-like"/>
    <property type="match status" value="1"/>
</dbReference>
<dbReference type="Gene3D" id="3.40.50.1240">
    <property type="entry name" value="Phosphoglycerate mutase-like"/>
    <property type="match status" value="1"/>
</dbReference>
<dbReference type="CDD" id="cd07067">
    <property type="entry name" value="HP_PGM_like"/>
    <property type="match status" value="1"/>
</dbReference>
<protein>
    <submittedName>
        <fullName evidence="1">Histidine phosphatase family protein</fullName>
    </submittedName>
</protein>
<sequence length="227" mass="24201">MNADQTRPVPAGTAGTATRVLLVRHGRTPTTGIELPGRAAGLHLSEAGREQAAHVARRLVPLGPTALYSSPLERTRETAAPTVEATGLPLRLDDGLLECEVGDWTGRRLADLARLEAWADVQHRPSGFRFPGGESFGEMQERMVATVDRLRAAHPGGTVVLFSHADPIRCLLAHALATPLDAFQRISVGPCSVSAIAYHRDPDGTAQDPVVLTMNSTDEPLQTLVAS</sequence>
<dbReference type="InterPro" id="IPR050275">
    <property type="entry name" value="PGM_Phosphatase"/>
</dbReference>
<dbReference type="InterPro" id="IPR013078">
    <property type="entry name" value="His_Pase_superF_clade-1"/>
</dbReference>
<dbReference type="PANTHER" id="PTHR48100:SF62">
    <property type="entry name" value="GLUCOSYL-3-PHOSPHOGLYCERATE PHOSPHATASE"/>
    <property type="match status" value="1"/>
</dbReference>
<keyword evidence="2" id="KW-1185">Reference proteome</keyword>
<name>A0ABY6G0Z6_9MICO</name>